<comment type="caution">
    <text evidence="1">The sequence shown here is derived from an EMBL/GenBank/DDBJ whole genome shotgun (WGS) entry which is preliminary data.</text>
</comment>
<dbReference type="EMBL" id="CAJZBQ010000029">
    <property type="protein sequence ID" value="CAG9321685.1"/>
    <property type="molecule type" value="Genomic_DNA"/>
</dbReference>
<gene>
    <name evidence="1" type="ORF">BSTOLATCC_MIC29844</name>
</gene>
<evidence type="ECO:0000313" key="1">
    <source>
        <dbReference type="EMBL" id="CAG9321685.1"/>
    </source>
</evidence>
<evidence type="ECO:0000313" key="2">
    <source>
        <dbReference type="Proteomes" id="UP001162131"/>
    </source>
</evidence>
<organism evidence="1 2">
    <name type="scientific">Blepharisma stoltei</name>
    <dbReference type="NCBI Taxonomy" id="1481888"/>
    <lineage>
        <taxon>Eukaryota</taxon>
        <taxon>Sar</taxon>
        <taxon>Alveolata</taxon>
        <taxon>Ciliophora</taxon>
        <taxon>Postciliodesmatophora</taxon>
        <taxon>Heterotrichea</taxon>
        <taxon>Heterotrichida</taxon>
        <taxon>Blepharismidae</taxon>
        <taxon>Blepharisma</taxon>
    </lineage>
</organism>
<keyword evidence="2" id="KW-1185">Reference proteome</keyword>
<protein>
    <submittedName>
        <fullName evidence="1">Uncharacterized protein</fullName>
    </submittedName>
</protein>
<sequence>MAKCFFEKAKIKKNNNKIEKIEDDHIICADKVETQVSDIWKLAELAKKEKLFCSLTGSGFLGKNRDFLNGFVCSRRELVQFILLLK</sequence>
<name>A0AAU9J8U8_9CILI</name>
<proteinExistence type="predicted"/>
<dbReference type="Proteomes" id="UP001162131">
    <property type="component" value="Unassembled WGS sequence"/>
</dbReference>
<dbReference type="AlphaFoldDB" id="A0AAU9J8U8"/>
<reference evidence="1" key="1">
    <citation type="submission" date="2021-09" db="EMBL/GenBank/DDBJ databases">
        <authorList>
            <consortium name="AG Swart"/>
            <person name="Singh M."/>
            <person name="Singh A."/>
            <person name="Seah K."/>
            <person name="Emmerich C."/>
        </authorList>
    </citation>
    <scope>NUCLEOTIDE SEQUENCE</scope>
    <source>
        <strain evidence="1">ATCC30299</strain>
    </source>
</reference>
<accession>A0AAU9J8U8</accession>